<reference evidence="1" key="1">
    <citation type="submission" date="2014-09" db="EMBL/GenBank/DDBJ databases">
        <authorList>
            <person name="Magalhaes I.L.F."/>
            <person name="Oliveira U."/>
            <person name="Santos F.R."/>
            <person name="Vidigal T.H.D.A."/>
            <person name="Brescovit A.D."/>
            <person name="Santos A.J."/>
        </authorList>
    </citation>
    <scope>NUCLEOTIDE SEQUENCE</scope>
    <source>
        <tissue evidence="1">Shoot tissue taken approximately 20 cm above the soil surface</tissue>
    </source>
</reference>
<protein>
    <submittedName>
        <fullName evidence="1">Uncharacterized protein</fullName>
    </submittedName>
</protein>
<dbReference type="AlphaFoldDB" id="A0A0A9HK44"/>
<accession>A0A0A9HK44</accession>
<name>A0A0A9HK44_ARUDO</name>
<sequence>MNLTQTLILNRTESILTSTLFTNYTPTRLRLCSCCLSFLPPLILNSTHNKL</sequence>
<proteinExistence type="predicted"/>
<organism evidence="1">
    <name type="scientific">Arundo donax</name>
    <name type="common">Giant reed</name>
    <name type="synonym">Donax arundinaceus</name>
    <dbReference type="NCBI Taxonomy" id="35708"/>
    <lineage>
        <taxon>Eukaryota</taxon>
        <taxon>Viridiplantae</taxon>
        <taxon>Streptophyta</taxon>
        <taxon>Embryophyta</taxon>
        <taxon>Tracheophyta</taxon>
        <taxon>Spermatophyta</taxon>
        <taxon>Magnoliopsida</taxon>
        <taxon>Liliopsida</taxon>
        <taxon>Poales</taxon>
        <taxon>Poaceae</taxon>
        <taxon>PACMAD clade</taxon>
        <taxon>Arundinoideae</taxon>
        <taxon>Arundineae</taxon>
        <taxon>Arundo</taxon>
    </lineage>
</organism>
<reference evidence="1" key="2">
    <citation type="journal article" date="2015" name="Data Brief">
        <title>Shoot transcriptome of the giant reed, Arundo donax.</title>
        <authorList>
            <person name="Barrero R.A."/>
            <person name="Guerrero F.D."/>
            <person name="Moolhuijzen P."/>
            <person name="Goolsby J.A."/>
            <person name="Tidwell J."/>
            <person name="Bellgard S.E."/>
            <person name="Bellgard M.I."/>
        </authorList>
    </citation>
    <scope>NUCLEOTIDE SEQUENCE</scope>
    <source>
        <tissue evidence="1">Shoot tissue taken approximately 20 cm above the soil surface</tissue>
    </source>
</reference>
<dbReference type="EMBL" id="GBRH01161707">
    <property type="protein sequence ID" value="JAE36189.1"/>
    <property type="molecule type" value="Transcribed_RNA"/>
</dbReference>
<evidence type="ECO:0000313" key="1">
    <source>
        <dbReference type="EMBL" id="JAE36189.1"/>
    </source>
</evidence>